<evidence type="ECO:0000313" key="5">
    <source>
        <dbReference type="EMBL" id="AGH46697.1"/>
    </source>
</evidence>
<dbReference type="Proteomes" id="UP000011864">
    <property type="component" value="Chromosome"/>
</dbReference>
<dbReference type="PROSITE" id="PS00041">
    <property type="entry name" value="HTH_ARAC_FAMILY_1"/>
    <property type="match status" value="1"/>
</dbReference>
<protein>
    <recommendedName>
        <fullName evidence="4">HTH araC/xylS-type domain-containing protein</fullName>
    </recommendedName>
</protein>
<dbReference type="Pfam" id="PF12833">
    <property type="entry name" value="HTH_18"/>
    <property type="match status" value="1"/>
</dbReference>
<evidence type="ECO:0000259" key="4">
    <source>
        <dbReference type="PROSITE" id="PS01124"/>
    </source>
</evidence>
<dbReference type="PANTHER" id="PTHR47893">
    <property type="entry name" value="REGULATORY PROTEIN PCHR"/>
    <property type="match status" value="1"/>
</dbReference>
<reference evidence="5 6" key="1">
    <citation type="journal article" date="2013" name="Genome Announc.">
        <title>Complete Genome Sequence of Glaciecola psychrophila Strain 170T.</title>
        <authorList>
            <person name="Yin J."/>
            <person name="Chen J."/>
            <person name="Liu G."/>
            <person name="Yu Y."/>
            <person name="Song L."/>
            <person name="Wang X."/>
            <person name="Qu X."/>
        </authorList>
    </citation>
    <scope>NUCLEOTIDE SEQUENCE [LARGE SCALE GENOMIC DNA]</scope>
    <source>
        <strain evidence="5 6">170</strain>
    </source>
</reference>
<keyword evidence="2" id="KW-0238">DNA-binding</keyword>
<dbReference type="InterPro" id="IPR053142">
    <property type="entry name" value="PchR_regulatory_protein"/>
</dbReference>
<gene>
    <name evidence="5" type="ORF">C427_4598</name>
</gene>
<proteinExistence type="predicted"/>
<dbReference type="InterPro" id="IPR018060">
    <property type="entry name" value="HTH_AraC"/>
</dbReference>
<dbReference type="GO" id="GO:0003700">
    <property type="term" value="F:DNA-binding transcription factor activity"/>
    <property type="evidence" value="ECO:0007669"/>
    <property type="project" value="InterPro"/>
</dbReference>
<dbReference type="PANTHER" id="PTHR47893:SF1">
    <property type="entry name" value="REGULATORY PROTEIN PCHR"/>
    <property type="match status" value="1"/>
</dbReference>
<dbReference type="InterPro" id="IPR018062">
    <property type="entry name" value="HTH_AraC-typ_CS"/>
</dbReference>
<keyword evidence="1" id="KW-0805">Transcription regulation</keyword>
<dbReference type="EMBL" id="CP003837">
    <property type="protein sequence ID" value="AGH46697.1"/>
    <property type="molecule type" value="Genomic_DNA"/>
</dbReference>
<keyword evidence="3" id="KW-0804">Transcription</keyword>
<dbReference type="KEGG" id="gps:C427_4598"/>
<dbReference type="GO" id="GO:0043565">
    <property type="term" value="F:sequence-specific DNA binding"/>
    <property type="evidence" value="ECO:0007669"/>
    <property type="project" value="InterPro"/>
</dbReference>
<evidence type="ECO:0000313" key="6">
    <source>
        <dbReference type="Proteomes" id="UP000011864"/>
    </source>
</evidence>
<name>K6Z0M1_9ALTE</name>
<sequence length="288" mass="31968">MPTCKLKQIDDLISPENKAFENGTTRFGELWSSQHHLNTDTTYNTKVPEGLHIGSGFANMQFQSLSLGQIQTCGASLQILQCPAGFDENVTTRIGKGRVFSGGLHFSDIATLQSEELQDILAKLATDAPLNISTNIPFDIAKRLCSSADQWFQGKALELYMEAKAYEYMAVATAVLTNNDFILAKNVTRYAKQARDIIEADLENVPTLAVMASIAATNVRSLTQAFRNSYGCTIQEYVTERRMEKAIMLLEQGHSVTETAYRIGYSLPYFSEKFNTHYGFNASTVIVI</sequence>
<dbReference type="AlphaFoldDB" id="K6Z0M1"/>
<evidence type="ECO:0000256" key="3">
    <source>
        <dbReference type="ARBA" id="ARBA00023163"/>
    </source>
</evidence>
<dbReference type="PROSITE" id="PS01124">
    <property type="entry name" value="HTH_ARAC_FAMILY_2"/>
    <property type="match status" value="1"/>
</dbReference>
<dbReference type="HOGENOM" id="CLU_965943_0_0_6"/>
<dbReference type="Gene3D" id="1.10.10.60">
    <property type="entry name" value="Homeodomain-like"/>
    <property type="match status" value="1"/>
</dbReference>
<dbReference type="OrthoDB" id="9783876at2"/>
<dbReference type="SMART" id="SM00342">
    <property type="entry name" value="HTH_ARAC"/>
    <property type="match status" value="1"/>
</dbReference>
<evidence type="ECO:0000256" key="1">
    <source>
        <dbReference type="ARBA" id="ARBA00023015"/>
    </source>
</evidence>
<dbReference type="PATRIC" id="fig|1129794.4.peg.4578"/>
<dbReference type="RefSeq" id="WP_007639833.1">
    <property type="nucleotide sequence ID" value="NC_020514.1"/>
</dbReference>
<organism evidence="5 6">
    <name type="scientific">Paraglaciecola psychrophila 170</name>
    <dbReference type="NCBI Taxonomy" id="1129794"/>
    <lineage>
        <taxon>Bacteria</taxon>
        <taxon>Pseudomonadati</taxon>
        <taxon>Pseudomonadota</taxon>
        <taxon>Gammaproteobacteria</taxon>
        <taxon>Alteromonadales</taxon>
        <taxon>Alteromonadaceae</taxon>
        <taxon>Paraglaciecola</taxon>
    </lineage>
</organism>
<accession>K6Z0M1</accession>
<feature type="domain" description="HTH araC/xylS-type" evidence="4">
    <location>
        <begin position="192"/>
        <end position="288"/>
    </location>
</feature>
<dbReference type="eggNOG" id="COG2207">
    <property type="taxonomic scope" value="Bacteria"/>
</dbReference>
<evidence type="ECO:0000256" key="2">
    <source>
        <dbReference type="ARBA" id="ARBA00023125"/>
    </source>
</evidence>
<dbReference type="STRING" id="1129794.C427_4598"/>
<keyword evidence="6" id="KW-1185">Reference proteome</keyword>